<dbReference type="InterPro" id="IPR006437">
    <property type="entry name" value="Phage_terminase_lsu"/>
</dbReference>
<dbReference type="Gene3D" id="3.40.50.300">
    <property type="entry name" value="P-loop containing nucleotide triphosphate hydrolases"/>
    <property type="match status" value="1"/>
</dbReference>
<dbReference type="EMBL" id="LR796829">
    <property type="protein sequence ID" value="CAB4168704.1"/>
    <property type="molecule type" value="Genomic_DNA"/>
</dbReference>
<dbReference type="EMBL" id="LR796316">
    <property type="protein sequence ID" value="CAB4136156.1"/>
    <property type="molecule type" value="Genomic_DNA"/>
</dbReference>
<name>A0A6J5PM39_9CAUD</name>
<dbReference type="InterPro" id="IPR052380">
    <property type="entry name" value="Viral_DNA_packaging_terminase"/>
</dbReference>
<evidence type="ECO:0000313" key="2">
    <source>
        <dbReference type="EMBL" id="CAB4136156.1"/>
    </source>
</evidence>
<dbReference type="InterPro" id="IPR027417">
    <property type="entry name" value="P-loop_NTPase"/>
</dbReference>
<feature type="domain" description="Phage terminase large subunit N-terminal" evidence="1">
    <location>
        <begin position="25"/>
        <end position="239"/>
    </location>
</feature>
<reference evidence="3" key="1">
    <citation type="submission" date="2020-04" db="EMBL/GenBank/DDBJ databases">
        <authorList>
            <person name="Chiriac C."/>
            <person name="Salcher M."/>
            <person name="Ghai R."/>
            <person name="Kavagutti S V."/>
        </authorList>
    </citation>
    <scope>NUCLEOTIDE SEQUENCE</scope>
</reference>
<dbReference type="PANTHER" id="PTHR39184">
    <property type="match status" value="1"/>
</dbReference>
<proteinExistence type="predicted"/>
<protein>
    <submittedName>
        <fullName evidence="3">XtmB Phage terminase large subunit</fullName>
    </submittedName>
</protein>
<dbReference type="PANTHER" id="PTHR39184:SF1">
    <property type="entry name" value="PBSX PHAGE TERMINASE LARGE SUBUNIT"/>
    <property type="match status" value="1"/>
</dbReference>
<dbReference type="Pfam" id="PF04466">
    <property type="entry name" value="Terminase_3"/>
    <property type="match status" value="1"/>
</dbReference>
<organism evidence="3">
    <name type="scientific">uncultured Caudovirales phage</name>
    <dbReference type="NCBI Taxonomy" id="2100421"/>
    <lineage>
        <taxon>Viruses</taxon>
        <taxon>Duplodnaviria</taxon>
        <taxon>Heunggongvirae</taxon>
        <taxon>Uroviricota</taxon>
        <taxon>Caudoviricetes</taxon>
        <taxon>Peduoviridae</taxon>
        <taxon>Maltschvirus</taxon>
        <taxon>Maltschvirus maltsch</taxon>
    </lineage>
</organism>
<evidence type="ECO:0000313" key="3">
    <source>
        <dbReference type="EMBL" id="CAB4168704.1"/>
    </source>
</evidence>
<gene>
    <name evidence="2" type="ORF">UFOVP302_28</name>
    <name evidence="3" type="ORF">UFOVP579_28</name>
</gene>
<evidence type="ECO:0000259" key="1">
    <source>
        <dbReference type="Pfam" id="PF04466"/>
    </source>
</evidence>
<dbReference type="InterPro" id="IPR035412">
    <property type="entry name" value="Terminase_L_N"/>
</dbReference>
<accession>A0A6J5PM39</accession>
<dbReference type="NCBIfam" id="TIGR01547">
    <property type="entry name" value="phage_term_2"/>
    <property type="match status" value="1"/>
</dbReference>
<sequence length="476" mass="54925">MTVNWPKWNKLINERFVDLTNNTDRYLILYGGRGSSKSDFTSKLLIYRCLSHRYFKCILYRKNYNSIKESSYETLKQHIYDLGLEALFIFKINPLEIICVNGNRFMARGGDDPNKLKSIKDPSCVWYEEDIPNESDFATITLTIRGGKADLLQEIFTINPQVEGDHRDNWFWRRFFESDDALNFRKAIDVAVEGKTVTYNYTVHHSTYSDNRWLSQEVKAQIEDYKTKNPYLYSIYAKGLWTAKQTGGNFYKAFDRAKHTAPLKYNPDLPLHISFDFNVNPYCSCQVWQLAGQKAMLIDEIAATYPDNSTKGVSKQFMRRYFAHKSGVFVYGDPSGKSEDTRSERGQNDFRIIATELATLKPAFRIHSKAPAVVMRGNWINQILGHNEGGIEIIINDTCKHSIADYSYLKEASDGTKHKEKTRDPETGVNYEKYGHMSDCSDYLLTFAFITEYNNFQRGGVAIVPSFGRSRSKNSF</sequence>